<feature type="signal peptide" evidence="3">
    <location>
        <begin position="1"/>
        <end position="26"/>
    </location>
</feature>
<evidence type="ECO:0000313" key="5">
    <source>
        <dbReference type="EMBL" id="KAA1163844.1"/>
    </source>
</evidence>
<comment type="caution">
    <text evidence="5">The sequence shown here is derived from an EMBL/GenBank/DDBJ whole genome shotgun (WGS) entry which is preliminary data.</text>
</comment>
<reference evidence="6 7" key="1">
    <citation type="submission" date="2014-04" db="EMBL/GenBank/DDBJ databases">
        <title>Pseudoalteromonas galatheae sp. nov., isolated from a deep-sea polychaete near Canal Concepcion, Chile.</title>
        <authorList>
            <person name="Machado H.R."/>
            <person name="Gram L."/>
            <person name="Vynne N.G."/>
        </authorList>
    </citation>
    <scope>NUCLEOTIDE SEQUENCE [LARGE SCALE GENOMIC DNA]</scope>
    <source>
        <strain evidence="6 7">KMM216</strain>
    </source>
</reference>
<evidence type="ECO:0000313" key="4">
    <source>
        <dbReference type="EMBL" id="KAA1154175.1"/>
    </source>
</evidence>
<organism evidence="5 9">
    <name type="scientific">Pseudoalteromonas fuliginea</name>
    <dbReference type="NCBI Taxonomy" id="1872678"/>
    <lineage>
        <taxon>Bacteria</taxon>
        <taxon>Pseudomonadati</taxon>
        <taxon>Pseudomonadota</taxon>
        <taxon>Gammaproteobacteria</taxon>
        <taxon>Alteromonadales</taxon>
        <taxon>Pseudoalteromonadaceae</taxon>
        <taxon>Pseudoalteromonas</taxon>
    </lineage>
</organism>
<dbReference type="Gene3D" id="3.30.910.20">
    <property type="entry name" value="Skp domain"/>
    <property type="match status" value="1"/>
</dbReference>
<sequence length="172" mass="19428">MKKLFKSTAVAVLATLIMGTSASALAHKVGIVDMQEIYKQIPQMAKIEQSLQTEFAERRQELEKLQGDIRFEAEKFKRESTTMSQVQKDALRDKIQGMQKNLAEQGRPLEQEIKARQNQELAKVQGVIIKTIEEIAKDGDFDEVKVKDTTIYFNPKEVTDLSSKVVAAVSKK</sequence>
<dbReference type="Pfam" id="PF03938">
    <property type="entry name" value="OmpH"/>
    <property type="match status" value="1"/>
</dbReference>
<reference evidence="8 9" key="2">
    <citation type="submission" date="2019-01" db="EMBL/GenBank/DDBJ databases">
        <title>Genome sequences of marine Pseudoalteromonas species.</title>
        <authorList>
            <person name="Boraston A.B."/>
            <person name="Hehemann J.-H."/>
            <person name="Vickers C.J."/>
            <person name="Salama-Alber O."/>
            <person name="Abe K."/>
            <person name="Hettle A.J."/>
        </authorList>
    </citation>
    <scope>NUCLEOTIDE SEQUENCE [LARGE SCALE GENOMIC DNA]</scope>
    <source>
        <strain evidence="5 9">PS42</strain>
        <strain evidence="4 8">PS47</strain>
    </source>
</reference>
<gene>
    <name evidence="6" type="ORF">DC53_02925</name>
    <name evidence="5" type="ORF">EU508_03065</name>
    <name evidence="4" type="ORF">EU509_13735</name>
</gene>
<dbReference type="EMBL" id="SEUJ01000073">
    <property type="protein sequence ID" value="KAA1154175.1"/>
    <property type="molecule type" value="Genomic_DNA"/>
</dbReference>
<dbReference type="Proteomes" id="UP000322915">
    <property type="component" value="Unassembled WGS sequence"/>
</dbReference>
<evidence type="ECO:0000313" key="6">
    <source>
        <dbReference type="EMBL" id="KDC52895.1"/>
    </source>
</evidence>
<evidence type="ECO:0000313" key="7">
    <source>
        <dbReference type="Proteomes" id="UP000027154"/>
    </source>
</evidence>
<dbReference type="SMART" id="SM00935">
    <property type="entry name" value="OmpH"/>
    <property type="match status" value="1"/>
</dbReference>
<dbReference type="InterPro" id="IPR005632">
    <property type="entry name" value="Chaperone_Skp"/>
</dbReference>
<evidence type="ECO:0000256" key="3">
    <source>
        <dbReference type="SAM" id="SignalP"/>
    </source>
</evidence>
<comment type="similarity">
    <text evidence="1">Belongs to the Skp family.</text>
</comment>
<dbReference type="InterPro" id="IPR024930">
    <property type="entry name" value="Skp_dom_sf"/>
</dbReference>
<keyword evidence="8" id="KW-1185">Reference proteome</keyword>
<dbReference type="EMBL" id="SEUK01000040">
    <property type="protein sequence ID" value="KAA1163844.1"/>
    <property type="molecule type" value="Genomic_DNA"/>
</dbReference>
<evidence type="ECO:0000256" key="2">
    <source>
        <dbReference type="ARBA" id="ARBA00022729"/>
    </source>
</evidence>
<dbReference type="PANTHER" id="PTHR35089">
    <property type="entry name" value="CHAPERONE PROTEIN SKP"/>
    <property type="match status" value="1"/>
</dbReference>
<dbReference type="EMBL" id="JJNZ01000008">
    <property type="protein sequence ID" value="KDC52895.1"/>
    <property type="molecule type" value="Genomic_DNA"/>
</dbReference>
<dbReference type="GO" id="GO:0051082">
    <property type="term" value="F:unfolded protein binding"/>
    <property type="evidence" value="ECO:0007669"/>
    <property type="project" value="InterPro"/>
</dbReference>
<feature type="chain" id="PRO_5044538633" evidence="3">
    <location>
        <begin position="27"/>
        <end position="172"/>
    </location>
</feature>
<dbReference type="RefSeq" id="WP_007376809.1">
    <property type="nucleotide sequence ID" value="NZ_JBBMQV010000027.1"/>
</dbReference>
<proteinExistence type="inferred from homology"/>
<evidence type="ECO:0000256" key="1">
    <source>
        <dbReference type="ARBA" id="ARBA00009091"/>
    </source>
</evidence>
<dbReference type="Proteomes" id="UP000324162">
    <property type="component" value="Unassembled WGS sequence"/>
</dbReference>
<dbReference type="OrthoDB" id="5767138at2"/>
<dbReference type="GO" id="GO:0050821">
    <property type="term" value="P:protein stabilization"/>
    <property type="evidence" value="ECO:0007669"/>
    <property type="project" value="TreeGrafter"/>
</dbReference>
<evidence type="ECO:0000313" key="9">
    <source>
        <dbReference type="Proteomes" id="UP000324162"/>
    </source>
</evidence>
<dbReference type="PANTHER" id="PTHR35089:SF1">
    <property type="entry name" value="CHAPERONE PROTEIN SKP"/>
    <property type="match status" value="1"/>
</dbReference>
<dbReference type="AlphaFoldDB" id="A0A063KVL7"/>
<accession>A0A063KVL7</accession>
<dbReference type="SUPFAM" id="SSF111384">
    <property type="entry name" value="OmpH-like"/>
    <property type="match status" value="1"/>
</dbReference>
<name>A0A063KVL7_9GAMM</name>
<keyword evidence="2 3" id="KW-0732">Signal</keyword>
<dbReference type="Proteomes" id="UP000027154">
    <property type="component" value="Unassembled WGS sequence"/>
</dbReference>
<dbReference type="GO" id="GO:0005829">
    <property type="term" value="C:cytosol"/>
    <property type="evidence" value="ECO:0007669"/>
    <property type="project" value="TreeGrafter"/>
</dbReference>
<evidence type="ECO:0000313" key="8">
    <source>
        <dbReference type="Proteomes" id="UP000322915"/>
    </source>
</evidence>
<protein>
    <submittedName>
        <fullName evidence="6">Molecular chaperone</fullName>
    </submittedName>
    <submittedName>
        <fullName evidence="5">OmpH family outer membrane protein</fullName>
    </submittedName>
</protein>